<dbReference type="Proteomes" id="UP000238954">
    <property type="component" value="Chromosome"/>
</dbReference>
<dbReference type="SUPFAM" id="SSF56281">
    <property type="entry name" value="Metallo-hydrolase/oxidoreductase"/>
    <property type="match status" value="1"/>
</dbReference>
<dbReference type="CDD" id="cd07724">
    <property type="entry name" value="POD-like_MBL-fold"/>
    <property type="match status" value="1"/>
</dbReference>
<keyword evidence="4" id="KW-1185">Reference proteome</keyword>
<dbReference type="InterPro" id="IPR051682">
    <property type="entry name" value="Mito_Persulfide_Diox"/>
</dbReference>
<dbReference type="Gene3D" id="3.60.15.10">
    <property type="entry name" value="Ribonuclease Z/Hydroxyacylglutathione hydrolase-like"/>
    <property type="match status" value="1"/>
</dbReference>
<dbReference type="FunFam" id="3.60.15.10:FF:000033">
    <property type="entry name" value="MBL fold metallo-hydrolase"/>
    <property type="match status" value="1"/>
</dbReference>
<comment type="caution">
    <text evidence="3">The sequence shown here is derived from an EMBL/GenBank/DDBJ whole genome shotgun (WGS) entry which is preliminary data.</text>
</comment>
<evidence type="ECO:0000313" key="3">
    <source>
        <dbReference type="EMBL" id="PQM26705.1"/>
    </source>
</evidence>
<dbReference type="InterPro" id="IPR036866">
    <property type="entry name" value="RibonucZ/Hydroxyglut_hydro"/>
</dbReference>
<dbReference type="SMART" id="SM00849">
    <property type="entry name" value="Lactamase_B"/>
    <property type="match status" value="1"/>
</dbReference>
<dbReference type="GO" id="GO:0016787">
    <property type="term" value="F:hydrolase activity"/>
    <property type="evidence" value="ECO:0007669"/>
    <property type="project" value="UniProtKB-KW"/>
</dbReference>
<dbReference type="GO" id="GO:0070813">
    <property type="term" value="P:hydrogen sulfide metabolic process"/>
    <property type="evidence" value="ECO:0007669"/>
    <property type="project" value="TreeGrafter"/>
</dbReference>
<dbReference type="InterPro" id="IPR044528">
    <property type="entry name" value="POD-like_MBL-fold"/>
</dbReference>
<evidence type="ECO:0000313" key="4">
    <source>
        <dbReference type="Proteomes" id="UP000238954"/>
    </source>
</evidence>
<accession>A0A2S8B2R3</accession>
<evidence type="ECO:0000259" key="2">
    <source>
        <dbReference type="SMART" id="SM00849"/>
    </source>
</evidence>
<dbReference type="Pfam" id="PF00753">
    <property type="entry name" value="Lactamase_B"/>
    <property type="match status" value="1"/>
</dbReference>
<dbReference type="GO" id="GO:0050313">
    <property type="term" value="F:sulfur dioxygenase activity"/>
    <property type="evidence" value="ECO:0007669"/>
    <property type="project" value="InterPro"/>
</dbReference>
<dbReference type="GO" id="GO:0046872">
    <property type="term" value="F:metal ion binding"/>
    <property type="evidence" value="ECO:0007669"/>
    <property type="project" value="UniProtKB-KW"/>
</dbReference>
<keyword evidence="1" id="KW-0479">Metal-binding</keyword>
<dbReference type="GO" id="GO:0006749">
    <property type="term" value="P:glutathione metabolic process"/>
    <property type="evidence" value="ECO:0007669"/>
    <property type="project" value="InterPro"/>
</dbReference>
<protein>
    <submittedName>
        <fullName evidence="3">MBL fold metallo-hydrolase</fullName>
    </submittedName>
</protein>
<dbReference type="OrthoDB" id="9784009at2"/>
<dbReference type="PANTHER" id="PTHR43084">
    <property type="entry name" value="PERSULFIDE DIOXYGENASE ETHE1"/>
    <property type="match status" value="1"/>
</dbReference>
<gene>
    <name evidence="3" type="ORF">CVO77_17020</name>
</gene>
<dbReference type="PANTHER" id="PTHR43084:SF1">
    <property type="entry name" value="PERSULFIDE DIOXYGENASE ETHE1, MITOCHONDRIAL"/>
    <property type="match status" value="1"/>
</dbReference>
<keyword evidence="3" id="KW-0378">Hydrolase</keyword>
<dbReference type="InterPro" id="IPR001279">
    <property type="entry name" value="Metallo-B-lactamas"/>
</dbReference>
<dbReference type="RefSeq" id="WP_106000074.1">
    <property type="nucleotide sequence ID" value="NZ_CM009578.1"/>
</dbReference>
<dbReference type="AlphaFoldDB" id="A0A2S8B2R3"/>
<feature type="domain" description="Metallo-beta-lactamase" evidence="2">
    <location>
        <begin position="36"/>
        <end position="226"/>
    </location>
</feature>
<reference evidence="4" key="1">
    <citation type="submission" date="2017-11" db="EMBL/GenBank/DDBJ databases">
        <title>The complete genome sequence of Sphingopyxis pomeranensis sp. nov. strain WS5A3p.</title>
        <authorList>
            <person name="Kaminski M.A."/>
        </authorList>
    </citation>
    <scope>NUCLEOTIDE SEQUENCE [LARGE SCALE GENOMIC DNA]</scope>
    <source>
        <strain evidence="4">WS5A3p</strain>
    </source>
</reference>
<proteinExistence type="predicted"/>
<dbReference type="EMBL" id="PHFW01000003">
    <property type="protein sequence ID" value="PQM26705.1"/>
    <property type="molecule type" value="Genomic_DNA"/>
</dbReference>
<organism evidence="3 4">
    <name type="scientific">Sphingopyxis lindanitolerans</name>
    <dbReference type="NCBI Taxonomy" id="2054227"/>
    <lineage>
        <taxon>Bacteria</taxon>
        <taxon>Pseudomonadati</taxon>
        <taxon>Pseudomonadota</taxon>
        <taxon>Alphaproteobacteria</taxon>
        <taxon>Sphingomonadales</taxon>
        <taxon>Sphingomonadaceae</taxon>
        <taxon>Sphingopyxis</taxon>
    </lineage>
</organism>
<sequence>MEARVTDSTIAHASAQVIAARAKPAAIKAFFDDATNTVSYVVHDPATKRAAIIDSVLDYDPAAGRTSFASADKIIAFVKEHDLAIDWLLETHAHADHLSAAPHLQEKLGGKIAIGEHIVTVQNSFGKLFNAGSDFQRDGSDFDHLWKDGDRFQIGEIEVTVLHVPGHTPADNAYVIGDAVFVGDTMFMPDYGTARADFPGGDARQLFQSLRRILELPPETRLFMCHDYLPEGRDNYIWETTVADERAHNVHAHDGVTEDEFVAMREARDIALSMPRLIMPSIQVNMRAGHMPAPEENGIRYLKIPVNAV</sequence>
<name>A0A2S8B2R3_9SPHN</name>
<evidence type="ECO:0000256" key="1">
    <source>
        <dbReference type="ARBA" id="ARBA00022723"/>
    </source>
</evidence>